<evidence type="ECO:0000313" key="1">
    <source>
        <dbReference type="EMBL" id="EAR86434.1"/>
    </source>
</evidence>
<keyword evidence="2" id="KW-1185">Reference proteome</keyword>
<proteinExistence type="predicted"/>
<dbReference type="InParanoid" id="Q22M39"/>
<dbReference type="EMBL" id="GG662720">
    <property type="protein sequence ID" value="EAR86434.1"/>
    <property type="molecule type" value="Genomic_DNA"/>
</dbReference>
<dbReference type="SUPFAM" id="SSF53254">
    <property type="entry name" value="Phosphoglycerate mutase-like"/>
    <property type="match status" value="1"/>
</dbReference>
<sequence>MASLVANIAKDLLKDGVAQSLGAFALSQVKKVADSKMLKAKILKFVAAQSEEFKKKYVMAKNIILISSQESELDIDQKILQKVPNQKVDITEAGAERSAQIGIQIQNYLDELSKKSKKQIKISAYSSPYQRAKQTLKQMKKKIKQDFYVEVDLNLRDQDLGNLPKDIKSEEVEAEKQLITPFFYRYENGESEADVYLRASTFTNTIIRQIENCDRNKQYEQEEKVVIVVAHPVVIQQLQTSLKRFDSQNLLNIKTFSQ</sequence>
<accession>Q22M39</accession>
<dbReference type="Pfam" id="PF00300">
    <property type="entry name" value="His_Phos_1"/>
    <property type="match status" value="1"/>
</dbReference>
<dbReference type="STRING" id="312017.Q22M39"/>
<dbReference type="AlphaFoldDB" id="Q22M39"/>
<dbReference type="KEGG" id="tet:TTHERM_00038800"/>
<reference evidence="2" key="1">
    <citation type="journal article" date="2006" name="PLoS Biol.">
        <title>Macronuclear genome sequence of the ciliate Tetrahymena thermophila, a model eukaryote.</title>
        <authorList>
            <person name="Eisen J.A."/>
            <person name="Coyne R.S."/>
            <person name="Wu M."/>
            <person name="Wu D."/>
            <person name="Thiagarajan M."/>
            <person name="Wortman J.R."/>
            <person name="Badger J.H."/>
            <person name="Ren Q."/>
            <person name="Amedeo P."/>
            <person name="Jones K.M."/>
            <person name="Tallon L.J."/>
            <person name="Delcher A.L."/>
            <person name="Salzberg S.L."/>
            <person name="Silva J.C."/>
            <person name="Haas B.J."/>
            <person name="Majoros W.H."/>
            <person name="Farzad M."/>
            <person name="Carlton J.M."/>
            <person name="Smith R.K. Jr."/>
            <person name="Garg J."/>
            <person name="Pearlman R.E."/>
            <person name="Karrer K.M."/>
            <person name="Sun L."/>
            <person name="Manning G."/>
            <person name="Elde N.C."/>
            <person name="Turkewitz A.P."/>
            <person name="Asai D.J."/>
            <person name="Wilkes D.E."/>
            <person name="Wang Y."/>
            <person name="Cai H."/>
            <person name="Collins K."/>
            <person name="Stewart B.A."/>
            <person name="Lee S.R."/>
            <person name="Wilamowska K."/>
            <person name="Weinberg Z."/>
            <person name="Ruzzo W.L."/>
            <person name="Wloga D."/>
            <person name="Gaertig J."/>
            <person name="Frankel J."/>
            <person name="Tsao C.-C."/>
            <person name="Gorovsky M.A."/>
            <person name="Keeling P.J."/>
            <person name="Waller R.F."/>
            <person name="Patron N.J."/>
            <person name="Cherry J.M."/>
            <person name="Stover N.A."/>
            <person name="Krieger C.J."/>
            <person name="del Toro C."/>
            <person name="Ryder H.F."/>
            <person name="Williamson S.C."/>
            <person name="Barbeau R.A."/>
            <person name="Hamilton E.P."/>
            <person name="Orias E."/>
        </authorList>
    </citation>
    <scope>NUCLEOTIDE SEQUENCE [LARGE SCALE GENOMIC DNA]</scope>
    <source>
        <strain evidence="2">SB210</strain>
    </source>
</reference>
<protein>
    <submittedName>
        <fullName evidence="1">Histidine phosphatase family (Branch protein 1)</fullName>
    </submittedName>
</protein>
<dbReference type="HOGENOM" id="CLU_1079591_0_0_1"/>
<dbReference type="RefSeq" id="XP_977181.1">
    <property type="nucleotide sequence ID" value="XM_972088.3"/>
</dbReference>
<dbReference type="GeneID" id="7840517"/>
<name>Q22M39_TETTS</name>
<dbReference type="InterPro" id="IPR029033">
    <property type="entry name" value="His_PPase_superfam"/>
</dbReference>
<dbReference type="Proteomes" id="UP000009168">
    <property type="component" value="Unassembled WGS sequence"/>
</dbReference>
<dbReference type="InterPro" id="IPR052765">
    <property type="entry name" value="PGM-Related"/>
</dbReference>
<organism evidence="1 2">
    <name type="scientific">Tetrahymena thermophila (strain SB210)</name>
    <dbReference type="NCBI Taxonomy" id="312017"/>
    <lineage>
        <taxon>Eukaryota</taxon>
        <taxon>Sar</taxon>
        <taxon>Alveolata</taxon>
        <taxon>Ciliophora</taxon>
        <taxon>Intramacronucleata</taxon>
        <taxon>Oligohymenophorea</taxon>
        <taxon>Hymenostomatida</taxon>
        <taxon>Tetrahymenina</taxon>
        <taxon>Tetrahymenidae</taxon>
        <taxon>Tetrahymena</taxon>
    </lineage>
</organism>
<dbReference type="InterPro" id="IPR013078">
    <property type="entry name" value="His_Pase_superF_clade-1"/>
</dbReference>
<gene>
    <name evidence="1" type="ORF">TTHERM_00038800</name>
</gene>
<dbReference type="PANTHER" id="PTHR46192">
    <property type="entry name" value="BROAD-RANGE ACID PHOSPHATASE DET1"/>
    <property type="match status" value="1"/>
</dbReference>
<evidence type="ECO:0000313" key="2">
    <source>
        <dbReference type="Proteomes" id="UP000009168"/>
    </source>
</evidence>
<dbReference type="Gene3D" id="3.40.50.1240">
    <property type="entry name" value="Phosphoglycerate mutase-like"/>
    <property type="match status" value="1"/>
</dbReference>